<feature type="compositionally biased region" description="Acidic residues" evidence="1">
    <location>
        <begin position="144"/>
        <end position="159"/>
    </location>
</feature>
<feature type="chain" id="PRO_5034109875" evidence="2">
    <location>
        <begin position="26"/>
        <end position="361"/>
    </location>
</feature>
<organism evidence="3 4">
    <name type="scientific">Olpidium bornovanus</name>
    <dbReference type="NCBI Taxonomy" id="278681"/>
    <lineage>
        <taxon>Eukaryota</taxon>
        <taxon>Fungi</taxon>
        <taxon>Fungi incertae sedis</taxon>
        <taxon>Olpidiomycota</taxon>
        <taxon>Olpidiomycotina</taxon>
        <taxon>Olpidiomycetes</taxon>
        <taxon>Olpidiales</taxon>
        <taxon>Olpidiaceae</taxon>
        <taxon>Olpidium</taxon>
    </lineage>
</organism>
<evidence type="ECO:0000313" key="3">
    <source>
        <dbReference type="EMBL" id="KAG5462093.1"/>
    </source>
</evidence>
<sequence>RGVCLTGSTSSLLLLSVSIILRVSRRDIRAGDHRRRRLEGGGTGDLPAIAAFDPTSAISDCPMLARESARMASTIRQRITPSYLYDGISSASQNLDSSLSQSADESLASLSPSESLTDDAHVGPDSGGRGNDNVQQAESGRGEETEDCEEDPVADDEEQAYNGDEPTPRAAAAAAASSGDGLPDDIRLESDGERPEGDDVDVEGSDEQLDAEKEEQLYGEADGLEADRQAGGCRSPRDGWGTEADDADGASKLPRSSASRSTTPGSIRSQEAGTLRAGSPSDFFPKSAAAAARRIRRRNSCRDSSSPLGYSSLPRPPARFWPKSPAPSPAEFVPRLTATVPRAPQTTFPQVPVESHFASNF</sequence>
<proteinExistence type="predicted"/>
<accession>A0A8H7ZZY3</accession>
<comment type="caution">
    <text evidence="3">The sequence shown here is derived from an EMBL/GenBank/DDBJ whole genome shotgun (WGS) entry which is preliminary data.</text>
</comment>
<feature type="compositionally biased region" description="Polar residues" evidence="1">
    <location>
        <begin position="254"/>
        <end position="272"/>
    </location>
</feature>
<evidence type="ECO:0000256" key="1">
    <source>
        <dbReference type="SAM" id="MobiDB-lite"/>
    </source>
</evidence>
<dbReference type="EMBL" id="JAEFCI010002637">
    <property type="protein sequence ID" value="KAG5462093.1"/>
    <property type="molecule type" value="Genomic_DNA"/>
</dbReference>
<name>A0A8H7ZZY3_9FUNG</name>
<dbReference type="AlphaFoldDB" id="A0A8H7ZZY3"/>
<feature type="compositionally biased region" description="Basic and acidic residues" evidence="1">
    <location>
        <begin position="184"/>
        <end position="197"/>
    </location>
</feature>
<dbReference type="Proteomes" id="UP000673691">
    <property type="component" value="Unassembled WGS sequence"/>
</dbReference>
<protein>
    <submittedName>
        <fullName evidence="3">Uncharacterized protein</fullName>
    </submittedName>
</protein>
<reference evidence="3 4" key="1">
    <citation type="journal article" name="Sci. Rep.">
        <title>Genome-scale phylogenetic analyses confirm Olpidium as the closest living zoosporic fungus to the non-flagellated, terrestrial fungi.</title>
        <authorList>
            <person name="Chang Y."/>
            <person name="Rochon D."/>
            <person name="Sekimoto S."/>
            <person name="Wang Y."/>
            <person name="Chovatia M."/>
            <person name="Sandor L."/>
            <person name="Salamov A."/>
            <person name="Grigoriev I.V."/>
            <person name="Stajich J.E."/>
            <person name="Spatafora J.W."/>
        </authorList>
    </citation>
    <scope>NUCLEOTIDE SEQUENCE [LARGE SCALE GENOMIC DNA]</scope>
    <source>
        <strain evidence="3">S191</strain>
    </source>
</reference>
<keyword evidence="2" id="KW-0732">Signal</keyword>
<evidence type="ECO:0000256" key="2">
    <source>
        <dbReference type="SAM" id="SignalP"/>
    </source>
</evidence>
<feature type="signal peptide" evidence="2">
    <location>
        <begin position="1"/>
        <end position="25"/>
    </location>
</feature>
<gene>
    <name evidence="3" type="ORF">BJ554DRAFT_5612</name>
</gene>
<feature type="non-terminal residue" evidence="3">
    <location>
        <position position="1"/>
    </location>
</feature>
<feature type="compositionally biased region" description="Acidic residues" evidence="1">
    <location>
        <begin position="198"/>
        <end position="209"/>
    </location>
</feature>
<feature type="compositionally biased region" description="Low complexity" evidence="1">
    <location>
        <begin position="94"/>
        <end position="115"/>
    </location>
</feature>
<feature type="compositionally biased region" description="Pro residues" evidence="1">
    <location>
        <begin position="314"/>
        <end position="328"/>
    </location>
</feature>
<keyword evidence="4" id="KW-1185">Reference proteome</keyword>
<evidence type="ECO:0000313" key="4">
    <source>
        <dbReference type="Proteomes" id="UP000673691"/>
    </source>
</evidence>
<feature type="region of interest" description="Disordered" evidence="1">
    <location>
        <begin position="94"/>
        <end position="329"/>
    </location>
</feature>